<proteinExistence type="predicted"/>
<dbReference type="Proteomes" id="UP001458880">
    <property type="component" value="Unassembled WGS sequence"/>
</dbReference>
<accession>A0AAW1L8B3</accession>
<dbReference type="EMBL" id="JASPKY010000151">
    <property type="protein sequence ID" value="KAK9730188.1"/>
    <property type="molecule type" value="Genomic_DNA"/>
</dbReference>
<evidence type="ECO:0000313" key="2">
    <source>
        <dbReference type="Proteomes" id="UP001458880"/>
    </source>
</evidence>
<name>A0AAW1L8B3_POPJA</name>
<gene>
    <name evidence="1" type="ORF">QE152_g15401</name>
</gene>
<protein>
    <submittedName>
        <fullName evidence="1">Uncharacterized protein</fullName>
    </submittedName>
</protein>
<reference evidence="1 2" key="1">
    <citation type="journal article" date="2024" name="BMC Genomics">
        <title>De novo assembly and annotation of Popillia japonica's genome with initial clues to its potential as an invasive pest.</title>
        <authorList>
            <person name="Cucini C."/>
            <person name="Boschi S."/>
            <person name="Funari R."/>
            <person name="Cardaioli E."/>
            <person name="Iannotti N."/>
            <person name="Marturano G."/>
            <person name="Paoli F."/>
            <person name="Bruttini M."/>
            <person name="Carapelli A."/>
            <person name="Frati F."/>
            <person name="Nardi F."/>
        </authorList>
    </citation>
    <scope>NUCLEOTIDE SEQUENCE [LARGE SCALE GENOMIC DNA]</scope>
    <source>
        <strain evidence="1">DMR45628</strain>
    </source>
</reference>
<sequence length="113" mass="12877">MMLKITNINLAVIEFSRRVGENKDDEIAALTSKSAKEEKGTDNAALDRIYIFAARTTRSQRSLPKVQKKKKEQITQHLIYPRCCDSGAMKAQEKNVNHDVSMQMHLVANQCRQ</sequence>
<keyword evidence="2" id="KW-1185">Reference proteome</keyword>
<organism evidence="1 2">
    <name type="scientific">Popillia japonica</name>
    <name type="common">Japanese beetle</name>
    <dbReference type="NCBI Taxonomy" id="7064"/>
    <lineage>
        <taxon>Eukaryota</taxon>
        <taxon>Metazoa</taxon>
        <taxon>Ecdysozoa</taxon>
        <taxon>Arthropoda</taxon>
        <taxon>Hexapoda</taxon>
        <taxon>Insecta</taxon>
        <taxon>Pterygota</taxon>
        <taxon>Neoptera</taxon>
        <taxon>Endopterygota</taxon>
        <taxon>Coleoptera</taxon>
        <taxon>Polyphaga</taxon>
        <taxon>Scarabaeiformia</taxon>
        <taxon>Scarabaeidae</taxon>
        <taxon>Rutelinae</taxon>
        <taxon>Popillia</taxon>
    </lineage>
</organism>
<dbReference type="AlphaFoldDB" id="A0AAW1L8B3"/>
<comment type="caution">
    <text evidence="1">The sequence shown here is derived from an EMBL/GenBank/DDBJ whole genome shotgun (WGS) entry which is preliminary data.</text>
</comment>
<evidence type="ECO:0000313" key="1">
    <source>
        <dbReference type="EMBL" id="KAK9730188.1"/>
    </source>
</evidence>